<reference evidence="1 2" key="1">
    <citation type="submission" date="2019-10" db="EMBL/GenBank/DDBJ databases">
        <authorList>
            <person name="Karimi E."/>
        </authorList>
    </citation>
    <scope>NUCLEOTIDE SEQUENCE [LARGE SCALE GENOMIC DNA]</scope>
    <source>
        <strain evidence="1">Aeromonas sp. 8C</strain>
    </source>
</reference>
<evidence type="ECO:0000313" key="2">
    <source>
        <dbReference type="Proteomes" id="UP000439123"/>
    </source>
</evidence>
<evidence type="ECO:0000313" key="1">
    <source>
        <dbReference type="EMBL" id="VXA82107.1"/>
    </source>
</evidence>
<dbReference type="Proteomes" id="UP000439123">
    <property type="component" value="Unassembled WGS sequence"/>
</dbReference>
<organism evidence="1 2">
    <name type="scientific">Aeromonas veronii</name>
    <dbReference type="NCBI Taxonomy" id="654"/>
    <lineage>
        <taxon>Bacteria</taxon>
        <taxon>Pseudomonadati</taxon>
        <taxon>Pseudomonadota</taxon>
        <taxon>Gammaproteobacteria</taxon>
        <taxon>Aeromonadales</taxon>
        <taxon>Aeromonadaceae</taxon>
        <taxon>Aeromonas</taxon>
    </lineage>
</organism>
<protein>
    <submittedName>
        <fullName evidence="1">Uncharacterized protein</fullName>
    </submittedName>
</protein>
<sequence>MPAWHLKFGAGDGNRTHVCSLGSYRSTIELHPRQGSYYMHFAAERNGAFATFFNKSICSDKD</sequence>
<proteinExistence type="predicted"/>
<gene>
    <name evidence="1" type="ORF">AERO8C_120513</name>
</gene>
<dbReference type="AlphaFoldDB" id="A0A653KTN7"/>
<name>A0A653KTN7_AERVE</name>
<accession>A0A653KTN7</accession>
<dbReference type="EMBL" id="CABWLC010000004">
    <property type="protein sequence ID" value="VXA82107.1"/>
    <property type="molecule type" value="Genomic_DNA"/>
</dbReference>